<feature type="domain" description="PDZ" evidence="3">
    <location>
        <begin position="45"/>
        <end position="128"/>
    </location>
</feature>
<keyword evidence="2" id="KW-0732">Signal</keyword>
<dbReference type="Pfam" id="PF13180">
    <property type="entry name" value="PDZ_2"/>
    <property type="match status" value="1"/>
</dbReference>
<gene>
    <name evidence="4" type="ORF">ACFQY0_00070</name>
</gene>
<dbReference type="EMBL" id="JBHTBS010000001">
    <property type="protein sequence ID" value="MFC7335553.1"/>
    <property type="molecule type" value="Genomic_DNA"/>
</dbReference>
<evidence type="ECO:0000259" key="3">
    <source>
        <dbReference type="SMART" id="SM00228"/>
    </source>
</evidence>
<dbReference type="RefSeq" id="WP_379707773.1">
    <property type="nucleotide sequence ID" value="NZ_JBHTBS010000001.1"/>
</dbReference>
<dbReference type="Gene3D" id="2.30.42.10">
    <property type="match status" value="1"/>
</dbReference>
<sequence>MRAILPWFLLASFSLPLFAGDKEKADEPLDLAVETVTPAPTRPMPWIGLEIRDLDEATRAHASGVPEGVGFLIKGVADCGPAKKAGMRRYDVLWKLDDQLLVNEAQFATLLKLRQVGDEVKLSVFRCGRQHELSLVLAESPRGAKIDGISPADLPLIPPGVPGIPQVRVTPHDRTAELTKADGSSAKLFYKGDVAHVTILGADQKLIYEGPVRGEDGFAVPEDWSHSIGAMFRSLYKANNPSWKPRRPRPRVVLPTDQVER</sequence>
<evidence type="ECO:0000256" key="1">
    <source>
        <dbReference type="SAM" id="MobiDB-lite"/>
    </source>
</evidence>
<keyword evidence="5" id="KW-1185">Reference proteome</keyword>
<dbReference type="InterPro" id="IPR001478">
    <property type="entry name" value="PDZ"/>
</dbReference>
<dbReference type="SUPFAM" id="SSF50156">
    <property type="entry name" value="PDZ domain-like"/>
    <property type="match status" value="1"/>
</dbReference>
<dbReference type="Proteomes" id="UP001596472">
    <property type="component" value="Unassembled WGS sequence"/>
</dbReference>
<dbReference type="InterPro" id="IPR036034">
    <property type="entry name" value="PDZ_sf"/>
</dbReference>
<evidence type="ECO:0000313" key="4">
    <source>
        <dbReference type="EMBL" id="MFC7335553.1"/>
    </source>
</evidence>
<feature type="region of interest" description="Disordered" evidence="1">
    <location>
        <begin position="239"/>
        <end position="261"/>
    </location>
</feature>
<feature type="chain" id="PRO_5046360993" evidence="2">
    <location>
        <begin position="20"/>
        <end position="261"/>
    </location>
</feature>
<comment type="caution">
    <text evidence="4">The sequence shown here is derived from an EMBL/GenBank/DDBJ whole genome shotgun (WGS) entry which is preliminary data.</text>
</comment>
<name>A0ABW2KZU3_9BACT</name>
<dbReference type="SMART" id="SM00228">
    <property type="entry name" value="PDZ"/>
    <property type="match status" value="1"/>
</dbReference>
<reference evidence="5" key="1">
    <citation type="journal article" date="2019" name="Int. J. Syst. Evol. Microbiol.">
        <title>The Global Catalogue of Microorganisms (GCM) 10K type strain sequencing project: providing services to taxonomists for standard genome sequencing and annotation.</title>
        <authorList>
            <consortium name="The Broad Institute Genomics Platform"/>
            <consortium name="The Broad Institute Genome Sequencing Center for Infectious Disease"/>
            <person name="Wu L."/>
            <person name="Ma J."/>
        </authorList>
    </citation>
    <scope>NUCLEOTIDE SEQUENCE [LARGE SCALE GENOMIC DNA]</scope>
    <source>
        <strain evidence="5">CGMCC 4.1467</strain>
    </source>
</reference>
<evidence type="ECO:0000256" key="2">
    <source>
        <dbReference type="SAM" id="SignalP"/>
    </source>
</evidence>
<protein>
    <submittedName>
        <fullName evidence="4">PDZ domain-containing protein</fullName>
    </submittedName>
</protein>
<evidence type="ECO:0000313" key="5">
    <source>
        <dbReference type="Proteomes" id="UP001596472"/>
    </source>
</evidence>
<proteinExistence type="predicted"/>
<accession>A0ABW2KZU3</accession>
<organism evidence="4 5">
    <name type="scientific">Haloferula chungangensis</name>
    <dbReference type="NCBI Taxonomy" id="1048331"/>
    <lineage>
        <taxon>Bacteria</taxon>
        <taxon>Pseudomonadati</taxon>
        <taxon>Verrucomicrobiota</taxon>
        <taxon>Verrucomicrobiia</taxon>
        <taxon>Verrucomicrobiales</taxon>
        <taxon>Verrucomicrobiaceae</taxon>
        <taxon>Haloferula</taxon>
    </lineage>
</organism>
<feature type="signal peptide" evidence="2">
    <location>
        <begin position="1"/>
        <end position="19"/>
    </location>
</feature>